<dbReference type="EMBL" id="CP022295">
    <property type="protein sequence ID" value="QSR27693.1"/>
    <property type="molecule type" value="Genomic_DNA"/>
</dbReference>
<dbReference type="Pfam" id="PF07179">
    <property type="entry name" value="SseB"/>
    <property type="match status" value="1"/>
</dbReference>
<sequence length="242" mass="25501">MSPGDQQAEMAFWEAASKLGIWYVVNRGTQDDPRPSGFEVPGTGKLLGVYSTPERAGEVAGTGGTFLGVPTPQALDWLASFAAQGVAGIVMDHPGPWVPLATLGYLKRWLPAGQAAVTTGPVVAAPAAQAAMDSYVAQPDDAAYAEVLRRLAGESLLVVSDPQGDGQAPTHIVNHRDERVLLAFTDSTRLTAMYAGKAVDVRQRPGSELLQLVAAEYDAVVVDPQHPSSFAANPAWIRDVLG</sequence>
<dbReference type="InterPro" id="IPR009839">
    <property type="entry name" value="SseB_N"/>
</dbReference>
<organism evidence="2 3">
    <name type="scientific">Nocardioides aromaticivorans</name>
    <dbReference type="NCBI Taxonomy" id="200618"/>
    <lineage>
        <taxon>Bacteria</taxon>
        <taxon>Bacillati</taxon>
        <taxon>Actinomycetota</taxon>
        <taxon>Actinomycetes</taxon>
        <taxon>Propionibacteriales</taxon>
        <taxon>Nocardioidaceae</taxon>
        <taxon>Nocardioides</taxon>
    </lineage>
</organism>
<evidence type="ECO:0000313" key="3">
    <source>
        <dbReference type="Proteomes" id="UP000662818"/>
    </source>
</evidence>
<reference evidence="2 3" key="1">
    <citation type="submission" date="2017-06" db="EMBL/GenBank/DDBJ databases">
        <title>Complete Genome Sequence of the Soil Carbazole-Degrading Bacterium Nocardioides aromaticivorans IC177.</title>
        <authorList>
            <person name="Vejarano F."/>
            <person name="Suzuki-Minakuchi C."/>
            <person name="Ohtsubo Y."/>
            <person name="Tsuda M."/>
            <person name="Okada K."/>
            <person name="Nojiri H."/>
        </authorList>
    </citation>
    <scope>NUCLEOTIDE SEQUENCE [LARGE SCALE GENOMIC DNA]</scope>
    <source>
        <strain evidence="2 3">IC177</strain>
    </source>
</reference>
<keyword evidence="3" id="KW-1185">Reference proteome</keyword>
<gene>
    <name evidence="2" type="ORF">CFH99_18885</name>
</gene>
<evidence type="ECO:0000313" key="2">
    <source>
        <dbReference type="EMBL" id="QSR27693.1"/>
    </source>
</evidence>
<protein>
    <recommendedName>
        <fullName evidence="1">SseB protein N-terminal domain-containing protein</fullName>
    </recommendedName>
</protein>
<name>A0ABX7PNX4_9ACTN</name>
<feature type="domain" description="SseB protein N-terminal" evidence="1">
    <location>
        <begin position="130"/>
        <end position="233"/>
    </location>
</feature>
<proteinExistence type="predicted"/>
<evidence type="ECO:0000259" key="1">
    <source>
        <dbReference type="Pfam" id="PF07179"/>
    </source>
</evidence>
<accession>A0ABX7PNX4</accession>
<dbReference type="Proteomes" id="UP000662818">
    <property type="component" value="Chromosome"/>
</dbReference>